<dbReference type="Proteomes" id="UP000634004">
    <property type="component" value="Unassembled WGS sequence"/>
</dbReference>
<dbReference type="SUPFAM" id="SSF140959">
    <property type="entry name" value="Indolic compounds 2,3-dioxygenase-like"/>
    <property type="match status" value="1"/>
</dbReference>
<dbReference type="EMBL" id="BMZH01000004">
    <property type="protein sequence ID" value="GHA91950.1"/>
    <property type="molecule type" value="Genomic_DNA"/>
</dbReference>
<dbReference type="PANTHER" id="PTHR10138">
    <property type="entry name" value="TRYPTOPHAN 2,3-DIOXYGENASE"/>
    <property type="match status" value="1"/>
</dbReference>
<name>A0A8J3CQV3_9PROT</name>
<organism evidence="1 2">
    <name type="scientific">Algimonas arctica</name>
    <dbReference type="NCBI Taxonomy" id="1479486"/>
    <lineage>
        <taxon>Bacteria</taxon>
        <taxon>Pseudomonadati</taxon>
        <taxon>Pseudomonadota</taxon>
        <taxon>Alphaproteobacteria</taxon>
        <taxon>Maricaulales</taxon>
        <taxon>Robiginitomaculaceae</taxon>
        <taxon>Algimonas</taxon>
    </lineage>
</organism>
<dbReference type="Gene3D" id="1.20.58.480">
    <property type="match status" value="2"/>
</dbReference>
<dbReference type="GO" id="GO:0019442">
    <property type="term" value="P:L-tryptophan catabolic process to acetyl-CoA"/>
    <property type="evidence" value="ECO:0007669"/>
    <property type="project" value="TreeGrafter"/>
</dbReference>
<evidence type="ECO:0000313" key="1">
    <source>
        <dbReference type="EMBL" id="GHA91950.1"/>
    </source>
</evidence>
<evidence type="ECO:0000313" key="2">
    <source>
        <dbReference type="Proteomes" id="UP000634004"/>
    </source>
</evidence>
<proteinExistence type="predicted"/>
<dbReference type="InterPro" id="IPR037217">
    <property type="entry name" value="Trp/Indoleamine_2_3_dOase-like"/>
</dbReference>
<reference evidence="1" key="1">
    <citation type="journal article" date="2014" name="Int. J. Syst. Evol. Microbiol.">
        <title>Complete genome sequence of Corynebacterium casei LMG S-19264T (=DSM 44701T), isolated from a smear-ripened cheese.</title>
        <authorList>
            <consortium name="US DOE Joint Genome Institute (JGI-PGF)"/>
            <person name="Walter F."/>
            <person name="Albersmeier A."/>
            <person name="Kalinowski J."/>
            <person name="Ruckert C."/>
        </authorList>
    </citation>
    <scope>NUCLEOTIDE SEQUENCE</scope>
    <source>
        <strain evidence="1">KCTC 32513</strain>
    </source>
</reference>
<dbReference type="GO" id="GO:0020037">
    <property type="term" value="F:heme binding"/>
    <property type="evidence" value="ECO:0007669"/>
    <property type="project" value="InterPro"/>
</dbReference>
<dbReference type="InterPro" id="IPR004981">
    <property type="entry name" value="Trp_2_3_dOase"/>
</dbReference>
<dbReference type="GO" id="GO:0004833">
    <property type="term" value="F:L-tryptophan 2,3-dioxygenase activity"/>
    <property type="evidence" value="ECO:0007669"/>
    <property type="project" value="InterPro"/>
</dbReference>
<keyword evidence="2" id="KW-1185">Reference proteome</keyword>
<dbReference type="AlphaFoldDB" id="A0A8J3CQV3"/>
<dbReference type="GO" id="GO:0046872">
    <property type="term" value="F:metal ion binding"/>
    <property type="evidence" value="ECO:0007669"/>
    <property type="project" value="InterPro"/>
</dbReference>
<protein>
    <submittedName>
        <fullName evidence="1">Tryptophan 2,3-dioxygenase</fullName>
    </submittedName>
</protein>
<sequence length="255" mass="29936">MDRQAYKKLMRGNGQLDYEIYLNTEQLLACQKEPEDLCNPDEMQFMIVHQIEELWMKLMATTLLDIDDEMRARNSFKALTLFRRVHICQEMMSQQLTLLETMSPKDYQRIRLLLGNGSGQESPGFRVLLKMPKDLWETFVDVYLEGGTRTVDQVYDTDYRHDDAYMIAEALAEFDEQFQKFRGDHMQLIYRSIGVGAKSLKGRSVEILDEGLRYKMFPELWQVRADMTDRWGGTYGKVRDKLDVKTSEPKHPSPH</sequence>
<dbReference type="GO" id="GO:0019441">
    <property type="term" value="P:L-tryptophan catabolic process to kynurenine"/>
    <property type="evidence" value="ECO:0007669"/>
    <property type="project" value="InterPro"/>
</dbReference>
<reference evidence="1" key="2">
    <citation type="submission" date="2020-09" db="EMBL/GenBank/DDBJ databases">
        <authorList>
            <person name="Sun Q."/>
            <person name="Kim S."/>
        </authorList>
    </citation>
    <scope>NUCLEOTIDE SEQUENCE</scope>
    <source>
        <strain evidence="1">KCTC 32513</strain>
    </source>
</reference>
<dbReference type="Pfam" id="PF03301">
    <property type="entry name" value="Trp_dioxygenase"/>
    <property type="match status" value="1"/>
</dbReference>
<gene>
    <name evidence="1" type="primary">kynA</name>
    <name evidence="1" type="ORF">GCM10009069_13960</name>
</gene>
<dbReference type="PANTHER" id="PTHR10138:SF0">
    <property type="entry name" value="TRYPTOPHAN 2,3-DIOXYGENASE"/>
    <property type="match status" value="1"/>
</dbReference>
<accession>A0A8J3CQV3</accession>
<dbReference type="RefSeq" id="WP_189496803.1">
    <property type="nucleotide sequence ID" value="NZ_BMZH01000004.1"/>
</dbReference>
<comment type="caution">
    <text evidence="1">The sequence shown here is derived from an EMBL/GenBank/DDBJ whole genome shotgun (WGS) entry which is preliminary data.</text>
</comment>